<dbReference type="GO" id="GO:0003676">
    <property type="term" value="F:nucleic acid binding"/>
    <property type="evidence" value="ECO:0007669"/>
    <property type="project" value="InterPro"/>
</dbReference>
<organism evidence="3 4">
    <name type="scientific">Cannabis sativa</name>
    <name type="common">Hemp</name>
    <name type="synonym">Marijuana</name>
    <dbReference type="NCBI Taxonomy" id="3483"/>
    <lineage>
        <taxon>Eukaryota</taxon>
        <taxon>Viridiplantae</taxon>
        <taxon>Streptophyta</taxon>
        <taxon>Embryophyta</taxon>
        <taxon>Tracheophyta</taxon>
        <taxon>Spermatophyta</taxon>
        <taxon>Magnoliopsida</taxon>
        <taxon>eudicotyledons</taxon>
        <taxon>Gunneridae</taxon>
        <taxon>Pentapetalae</taxon>
        <taxon>rosids</taxon>
        <taxon>fabids</taxon>
        <taxon>Rosales</taxon>
        <taxon>Cannabaceae</taxon>
        <taxon>Cannabis</taxon>
    </lineage>
</organism>
<dbReference type="InterPro" id="IPR044730">
    <property type="entry name" value="RNase_H-like_dom_plant"/>
</dbReference>
<dbReference type="Pfam" id="PF14392">
    <property type="entry name" value="zf-CCHC_4"/>
    <property type="match status" value="1"/>
</dbReference>
<keyword evidence="4" id="KW-1185">Reference proteome</keyword>
<protein>
    <recommendedName>
        <fullName evidence="2">Reverse transcriptase domain-containing protein</fullName>
    </recommendedName>
</protein>
<dbReference type="InterPro" id="IPR025836">
    <property type="entry name" value="Zn_knuckle_CX2CX4HX4C"/>
</dbReference>
<dbReference type="InterPro" id="IPR036691">
    <property type="entry name" value="Endo/exonu/phosph_ase_sf"/>
</dbReference>
<dbReference type="InterPro" id="IPR000477">
    <property type="entry name" value="RT_dom"/>
</dbReference>
<feature type="compositionally biased region" description="Basic and acidic residues" evidence="1">
    <location>
        <begin position="236"/>
        <end position="247"/>
    </location>
</feature>
<dbReference type="InterPro" id="IPR002156">
    <property type="entry name" value="RNaseH_domain"/>
</dbReference>
<dbReference type="SUPFAM" id="SSF56219">
    <property type="entry name" value="DNase I-like"/>
    <property type="match status" value="1"/>
</dbReference>
<dbReference type="Pfam" id="PF13456">
    <property type="entry name" value="RVT_3"/>
    <property type="match status" value="1"/>
</dbReference>
<name>A0A803NPV8_CANSA</name>
<dbReference type="InterPro" id="IPR036397">
    <property type="entry name" value="RNaseH_sf"/>
</dbReference>
<dbReference type="GO" id="GO:0004523">
    <property type="term" value="F:RNA-DNA hybrid ribonuclease activity"/>
    <property type="evidence" value="ECO:0007669"/>
    <property type="project" value="InterPro"/>
</dbReference>
<evidence type="ECO:0000259" key="2">
    <source>
        <dbReference type="PROSITE" id="PS50878"/>
    </source>
</evidence>
<accession>A0A803NPV8</accession>
<feature type="compositionally biased region" description="Basic and acidic residues" evidence="1">
    <location>
        <begin position="205"/>
        <end position="216"/>
    </location>
</feature>
<dbReference type="PROSITE" id="PS50878">
    <property type="entry name" value="RT_POL"/>
    <property type="match status" value="1"/>
</dbReference>
<reference evidence="3" key="2">
    <citation type="submission" date="2021-03" db="UniProtKB">
        <authorList>
            <consortium name="EnsemblPlants"/>
        </authorList>
    </citation>
    <scope>IDENTIFICATION</scope>
</reference>
<dbReference type="Pfam" id="PF14111">
    <property type="entry name" value="DUF4283"/>
    <property type="match status" value="1"/>
</dbReference>
<dbReference type="EnsemblPlants" id="evm.model.01.601">
    <property type="protein sequence ID" value="cds.evm.model.01.601"/>
    <property type="gene ID" value="evm.TU.01.601"/>
</dbReference>
<dbReference type="CDD" id="cd06222">
    <property type="entry name" value="RNase_H_like"/>
    <property type="match status" value="1"/>
</dbReference>
<dbReference type="InterPro" id="IPR026960">
    <property type="entry name" value="RVT-Znf"/>
</dbReference>
<dbReference type="InterPro" id="IPR025558">
    <property type="entry name" value="DUF4283"/>
</dbReference>
<feature type="domain" description="Reverse transcriptase" evidence="2">
    <location>
        <begin position="664"/>
        <end position="934"/>
    </location>
</feature>
<dbReference type="InterPro" id="IPR012337">
    <property type="entry name" value="RNaseH-like_sf"/>
</dbReference>
<dbReference type="SUPFAM" id="SSF53098">
    <property type="entry name" value="Ribonuclease H-like"/>
    <property type="match status" value="1"/>
</dbReference>
<dbReference type="Gramene" id="evm.model.01.601">
    <property type="protein sequence ID" value="cds.evm.model.01.601"/>
    <property type="gene ID" value="evm.TU.01.601"/>
</dbReference>
<proteinExistence type="predicted"/>
<reference evidence="3" key="1">
    <citation type="submission" date="2018-11" db="EMBL/GenBank/DDBJ databases">
        <authorList>
            <person name="Grassa J C."/>
        </authorList>
    </citation>
    <scope>NUCLEOTIDE SEQUENCE [LARGE SCALE GENOMIC DNA]</scope>
</reference>
<dbReference type="PANTHER" id="PTHR33116">
    <property type="entry name" value="REVERSE TRANSCRIPTASE ZINC-BINDING DOMAIN-CONTAINING PROTEIN-RELATED-RELATED"/>
    <property type="match status" value="1"/>
</dbReference>
<dbReference type="Proteomes" id="UP000596661">
    <property type="component" value="Chromosome 1"/>
</dbReference>
<dbReference type="Pfam" id="PF13966">
    <property type="entry name" value="zf-RVT"/>
    <property type="match status" value="1"/>
</dbReference>
<dbReference type="Pfam" id="PF00078">
    <property type="entry name" value="RVT_1"/>
    <property type="match status" value="1"/>
</dbReference>
<dbReference type="CDD" id="cd01650">
    <property type="entry name" value="RT_nLTR_like"/>
    <property type="match status" value="1"/>
</dbReference>
<evidence type="ECO:0000313" key="4">
    <source>
        <dbReference type="Proteomes" id="UP000596661"/>
    </source>
</evidence>
<dbReference type="Gene3D" id="3.30.420.10">
    <property type="entry name" value="Ribonuclease H-like superfamily/Ribonuclease H"/>
    <property type="match status" value="1"/>
</dbReference>
<feature type="region of interest" description="Disordered" evidence="1">
    <location>
        <begin position="200"/>
        <end position="247"/>
    </location>
</feature>
<dbReference type="EMBL" id="UZAU01000018">
    <property type="status" value="NOT_ANNOTATED_CDS"/>
    <property type="molecule type" value="Genomic_DNA"/>
</dbReference>
<sequence length="1464" mass="167599">MASSSSNEEDDQAFDDRWCLVGKFLTNRSIDFDAMRHMMASLWQPDKGVYIKELDSNRYLFQFYHELDIEAVIEGSPWTFNRMQHAGNYIRKFVKSDPKNFIGVWRDYLRVRVTIDVDKPLKRRMKLIKQDGAWIWTTFKYEHIPTFCFICGFIGHSERFCQKRFDPHFDPNIKPYGEWMKATMRKKNYLVGARWLRSGKEEEDDHRTGSERHRSVAEAMDINGPGKVQVDGDNSGGKRGEDNDVNQREDYGKEIMENQDNNDDDEREILNSNKSGDSLLILDNKRRRMEKERLKGPVSLKDNCMGQVGDMEDNSKNVLKPKVVFLCETLSKSEVIEKVRLAIGFQGVFSVDCRGKSGGVALFWRDTDEVSLLGYGVNFIDVVVSGNEGVKWRLTGLYGETNRSLRKNTWEQIRSLKTKYTWPWCIIGDLNNVSSQSDKRGGNPYPNWLIDGFGDMLDDCRLFDMDLCGYPFTWERGRGTNSWIEIVKDTWELFPGCSIMEKIKFCGEKLLIWGKDYSGNFKDRIQSCKAEIKKWKRGRDDMSISKYQAAEANLQEGLIQKEIFGAKGVWVDWQHNLSGLMIDYFSNLFSSSSPDIAEVTNAIPKLVSDAQANIMIEPIADDEVRKALFQMHPDKSPRPDGMTPGFFQKYWNVVGLDVITQVKEFFDTCYFSPVLNETNIVLIPKKKQPESMGDLRPISLCNVAYKIIAKVLANRLKVVLPFVISETQSAFIQGRLISDNIMVAFEVMHYLKRKRLGKTGTMALKLDMSKAYDRVEWVFLEKMMTQLGFPWKMVSLIMHCVSSVTYRIAHGGNNMGPITPSRGICQGDPLSPYLFLICAEGFSSLVKMFVQKQWLSGCRVARTAPIVSHMLFADDSYIFCKANETEVANVLRLLQLYEKASGQKINFQKSVVFFSNNIQDEMRAYLCGLLGMVAATNNSFYLGLPCTMARNKNAILGFLKEKMIKRIQGWESKFLSKAGKDLEGLMARFWWKSQSKGATKGVSWVSWNKLCKHKDVGGLGFKSLREYNLAYLGKQGWRSITNENSLVAKLYKARYYPKGNFLSAELGPNPSFIWRSILEAKELLQAGLRRSICDGKTTSILNDHWLPCVDNHFVTTYHPNLVGRSVDSLLQLERRAWDVDLIRDMFNQQDMDLILSIQLSDAQRGDCWYWSKETNGVYSVRSAYKLLQQISGDWPNEGADVYWKRLWQLNVPAKVHHLVWRVISGTLPTKLQLSNRHVHVDLTCPLCNKAPESIPHVLFSCEFAHSYWNIAAVSAAGVNESEFFTWFCDILQQGSKRIAEKTAMILWRIWLARNDMLWNKKSTTVSKVVRSARTNLDTWKNAQTKVFTPLLNVNFNNGREHWVKPVLTKFKINVDGALFESENRFGIGCIIRNGEAKMVEAFSKSRVGRVSPEIAEVIGVKEALSWIKQKDLSDVEIETDSLVVVQAINGSVQMSSQFGLLIQD</sequence>
<dbReference type="InterPro" id="IPR043502">
    <property type="entry name" value="DNA/RNA_pol_sf"/>
</dbReference>
<dbReference type="PANTHER" id="PTHR33116:SF86">
    <property type="entry name" value="REVERSE TRANSCRIPTASE DOMAIN-CONTAINING PROTEIN"/>
    <property type="match status" value="1"/>
</dbReference>
<dbReference type="SUPFAM" id="SSF56672">
    <property type="entry name" value="DNA/RNA polymerases"/>
    <property type="match status" value="1"/>
</dbReference>
<evidence type="ECO:0000313" key="3">
    <source>
        <dbReference type="EnsemblPlants" id="cds.evm.model.01.601"/>
    </source>
</evidence>
<evidence type="ECO:0000256" key="1">
    <source>
        <dbReference type="SAM" id="MobiDB-lite"/>
    </source>
</evidence>
<dbReference type="Gene3D" id="3.60.10.10">
    <property type="entry name" value="Endonuclease/exonuclease/phosphatase"/>
    <property type="match status" value="1"/>
</dbReference>